<dbReference type="GO" id="GO:0045944">
    <property type="term" value="P:positive regulation of transcription by RNA polymerase II"/>
    <property type="evidence" value="ECO:0007669"/>
    <property type="project" value="UniProtKB-ARBA"/>
</dbReference>
<keyword evidence="1" id="KW-0479">Metal-binding</keyword>
<evidence type="ECO:0000256" key="1">
    <source>
        <dbReference type="ARBA" id="ARBA00022723"/>
    </source>
</evidence>
<evidence type="ECO:0000313" key="7">
    <source>
        <dbReference type="EMBL" id="CAD7624791.1"/>
    </source>
</evidence>
<feature type="domain" description="C2H2-type" evidence="6">
    <location>
        <begin position="706"/>
        <end position="736"/>
    </location>
</feature>
<evidence type="ECO:0000256" key="3">
    <source>
        <dbReference type="ARBA" id="ARBA00022771"/>
    </source>
</evidence>
<proteinExistence type="predicted"/>
<dbReference type="GO" id="GO:0000981">
    <property type="term" value="F:DNA-binding transcription factor activity, RNA polymerase II-specific"/>
    <property type="evidence" value="ECO:0007669"/>
    <property type="project" value="TreeGrafter"/>
</dbReference>
<keyword evidence="4" id="KW-0862">Zinc</keyword>
<dbReference type="Pfam" id="PF00096">
    <property type="entry name" value="zf-C2H2"/>
    <property type="match status" value="1"/>
</dbReference>
<dbReference type="EMBL" id="CAJPIZ010002570">
    <property type="protein sequence ID" value="CAG2105221.1"/>
    <property type="molecule type" value="Genomic_DNA"/>
</dbReference>
<sequence>MKFWQLLRRKLPQLISSVDTKTHRRPLLSCDMNANTTGGHVMATDAIKTNSDIIESNVFIDSSVKPNTYPIVSANMTQEMDKPLTTSQETSHIIDGTDSNDTAVNASTVQLMGGTFADQPLTSDSRSTACETDNGSYVSPVERMTDLVDNIGSKYCRRLNLPAVAKEIYQCLHTGCDRWFASRHYLHKHTASAHPQCPPQSRTDLGEHIGAEVHCMSAPMLRSCGHSVGINCQCLSSPPQQTFSLPVREATPVSVRVERNRGSDTDQRLAADRLPVYVCHEPGCDYKTNGKHGLVIHSHGVPEAKSHNKIIRAKTWTPEIGLKIHNDLRHTRTRNGQLKRYRCLNVDCRRRFVSLDKLHDHAVSVHQQRRYRYPYDRCGRSYATTDGLRVHTVVCHPKPSARTIGSDLLDTDFGRHNTANSGRHLSHDKIIGAKTRSPEGCLSPSDMCGQQLATYYNDDSDDTIEPNPVIDLNPTESGKQNTIVSADNGLEVLPLIGDDGTQAADNQFKTKQEIIDILDDSDSEDTAATPVTQSLPTTAITPMVPTANVHHYGSAAAVTVNQTADICLSNSLITQLLNKPTRNSLDTNGTSQATAPATDPEVYLCLECRKTFTTKHGLQTHNGMFHRKPVDQLHASGDQQSAAPVSPVEGCGQRFMFGSEIKSHMAYRHSSDRPFACGYPTCGYTCKTKAMLRSHKVRHTERGLDYRCSWPGCDRAYQSKSSLRGHFKMTHAADQLPVYACHWPGCDFKTKDKKTLKVHQLVHSSDRPYACEWPGCDYRGKCKRTIRQHLITHSTDRSLACDWPECGKTFKRTQLLKEHQLVHSGPQIPCDRKGCAFKTKHMSALKKHNRLIHKSD</sequence>
<accession>A0A7R9KMF8</accession>
<dbReference type="PROSITE" id="PS50157">
    <property type="entry name" value="ZINC_FINGER_C2H2_2"/>
    <property type="match status" value="7"/>
</dbReference>
<dbReference type="EMBL" id="OC857145">
    <property type="protein sequence ID" value="CAD7624791.1"/>
    <property type="molecule type" value="Genomic_DNA"/>
</dbReference>
<organism evidence="7">
    <name type="scientific">Medioppia subpectinata</name>
    <dbReference type="NCBI Taxonomy" id="1979941"/>
    <lineage>
        <taxon>Eukaryota</taxon>
        <taxon>Metazoa</taxon>
        <taxon>Ecdysozoa</taxon>
        <taxon>Arthropoda</taxon>
        <taxon>Chelicerata</taxon>
        <taxon>Arachnida</taxon>
        <taxon>Acari</taxon>
        <taxon>Acariformes</taxon>
        <taxon>Sarcoptiformes</taxon>
        <taxon>Oribatida</taxon>
        <taxon>Brachypylina</taxon>
        <taxon>Oppioidea</taxon>
        <taxon>Oppiidae</taxon>
        <taxon>Medioppia</taxon>
    </lineage>
</organism>
<dbReference type="PANTHER" id="PTHR19818:SF139">
    <property type="entry name" value="PAIR-RULE PROTEIN ODD-PAIRED"/>
    <property type="match status" value="1"/>
</dbReference>
<feature type="domain" description="C2H2-type" evidence="6">
    <location>
        <begin position="739"/>
        <end position="768"/>
    </location>
</feature>
<feature type="domain" description="C2H2-type" evidence="6">
    <location>
        <begin position="603"/>
        <end position="626"/>
    </location>
</feature>
<feature type="domain" description="C2H2-type" evidence="6">
    <location>
        <begin position="169"/>
        <end position="199"/>
    </location>
</feature>
<reference evidence="7" key="1">
    <citation type="submission" date="2020-11" db="EMBL/GenBank/DDBJ databases">
        <authorList>
            <person name="Tran Van P."/>
        </authorList>
    </citation>
    <scope>NUCLEOTIDE SEQUENCE</scope>
</reference>
<evidence type="ECO:0000256" key="4">
    <source>
        <dbReference type="ARBA" id="ARBA00022833"/>
    </source>
</evidence>
<keyword evidence="2" id="KW-0677">Repeat</keyword>
<protein>
    <recommendedName>
        <fullName evidence="6">C2H2-type domain-containing protein</fullName>
    </recommendedName>
</protein>
<feature type="domain" description="C2H2-type" evidence="6">
    <location>
        <begin position="646"/>
        <end position="674"/>
    </location>
</feature>
<feature type="domain" description="C2H2-type" evidence="6">
    <location>
        <begin position="799"/>
        <end position="828"/>
    </location>
</feature>
<name>A0A7R9KMF8_9ACAR</name>
<dbReference type="PANTHER" id="PTHR19818">
    <property type="entry name" value="ZINC FINGER PROTEIN ZIC AND GLI"/>
    <property type="match status" value="1"/>
</dbReference>
<evidence type="ECO:0000256" key="2">
    <source>
        <dbReference type="ARBA" id="ARBA00022737"/>
    </source>
</evidence>
<evidence type="ECO:0000259" key="6">
    <source>
        <dbReference type="PROSITE" id="PS50157"/>
    </source>
</evidence>
<gene>
    <name evidence="7" type="ORF">OSB1V03_LOCUS5231</name>
</gene>
<evidence type="ECO:0000256" key="5">
    <source>
        <dbReference type="PROSITE-ProRule" id="PRU00042"/>
    </source>
</evidence>
<keyword evidence="3 5" id="KW-0863">Zinc-finger</keyword>
<dbReference type="OrthoDB" id="3437960at2759"/>
<dbReference type="Proteomes" id="UP000759131">
    <property type="component" value="Unassembled WGS sequence"/>
</dbReference>
<evidence type="ECO:0000313" key="8">
    <source>
        <dbReference type="Proteomes" id="UP000759131"/>
    </source>
</evidence>
<dbReference type="PROSITE" id="PS00028">
    <property type="entry name" value="ZINC_FINGER_C2H2_1"/>
    <property type="match status" value="6"/>
</dbReference>
<keyword evidence="8" id="KW-1185">Reference proteome</keyword>
<dbReference type="GO" id="GO:0005634">
    <property type="term" value="C:nucleus"/>
    <property type="evidence" value="ECO:0007669"/>
    <property type="project" value="UniProtKB-ARBA"/>
</dbReference>
<dbReference type="Gene3D" id="3.30.160.60">
    <property type="entry name" value="Classic Zinc Finger"/>
    <property type="match status" value="5"/>
</dbReference>
<dbReference type="SUPFAM" id="SSF57667">
    <property type="entry name" value="beta-beta-alpha zinc fingers"/>
    <property type="match status" value="3"/>
</dbReference>
<dbReference type="InterPro" id="IPR013087">
    <property type="entry name" value="Znf_C2H2_type"/>
</dbReference>
<feature type="domain" description="C2H2-type" evidence="6">
    <location>
        <begin position="341"/>
        <end position="371"/>
    </location>
</feature>
<dbReference type="GO" id="GO:0008270">
    <property type="term" value="F:zinc ion binding"/>
    <property type="evidence" value="ECO:0007669"/>
    <property type="project" value="UniProtKB-KW"/>
</dbReference>
<dbReference type="SMART" id="SM00355">
    <property type="entry name" value="ZnF_C2H2"/>
    <property type="match status" value="12"/>
</dbReference>
<dbReference type="InterPro" id="IPR050329">
    <property type="entry name" value="GLI_C2H2-zinc-finger"/>
</dbReference>
<dbReference type="InterPro" id="IPR036236">
    <property type="entry name" value="Znf_C2H2_sf"/>
</dbReference>
<dbReference type="AlphaFoldDB" id="A0A7R9KMF8"/>
<dbReference type="GO" id="GO:0000978">
    <property type="term" value="F:RNA polymerase II cis-regulatory region sequence-specific DNA binding"/>
    <property type="evidence" value="ECO:0007669"/>
    <property type="project" value="TreeGrafter"/>
</dbReference>